<protein>
    <recommendedName>
        <fullName evidence="14">Mitochondrial ribonuclease P catalytic subunit</fullName>
        <ecNumber evidence="5">3.1.26.5</ecNumber>
    </recommendedName>
    <alternativeName>
        <fullName evidence="15">Mitochondrial ribonuclease P protein 3</fullName>
    </alternativeName>
</protein>
<evidence type="ECO:0000256" key="10">
    <source>
        <dbReference type="ARBA" id="ARBA00022833"/>
    </source>
</evidence>
<keyword evidence="11" id="KW-0460">Magnesium</keyword>
<keyword evidence="12" id="KW-0809">Transit peptide</keyword>
<evidence type="ECO:0000256" key="14">
    <source>
        <dbReference type="ARBA" id="ARBA00044536"/>
    </source>
</evidence>
<feature type="domain" description="PRORP" evidence="16">
    <location>
        <begin position="343"/>
        <end position="577"/>
    </location>
</feature>
<dbReference type="EC" id="3.1.26.5" evidence="5"/>
<dbReference type="GO" id="GO:0030678">
    <property type="term" value="C:mitochondrial ribonuclease P complex"/>
    <property type="evidence" value="ECO:0007669"/>
    <property type="project" value="TreeGrafter"/>
</dbReference>
<comment type="subcellular location">
    <subcellularLocation>
        <location evidence="3">Mitochondrion</location>
    </subcellularLocation>
</comment>
<dbReference type="Gene3D" id="1.25.40.10">
    <property type="entry name" value="Tetratricopeptide repeat domain"/>
    <property type="match status" value="1"/>
</dbReference>
<evidence type="ECO:0000256" key="4">
    <source>
        <dbReference type="ARBA" id="ARBA00007626"/>
    </source>
</evidence>
<dbReference type="GeneTree" id="ENSGT00390000002201"/>
<comment type="cofactor">
    <cofactor evidence="2">
        <name>Mg(2+)</name>
        <dbReference type="ChEBI" id="CHEBI:18420"/>
    </cofactor>
</comment>
<dbReference type="KEGG" id="sfm:108919352"/>
<dbReference type="InterPro" id="IPR011990">
    <property type="entry name" value="TPR-like_helical_dom_sf"/>
</dbReference>
<evidence type="ECO:0000256" key="9">
    <source>
        <dbReference type="ARBA" id="ARBA00022801"/>
    </source>
</evidence>
<comment type="similarity">
    <text evidence="4">Belongs to the PPR family. P subfamily.</text>
</comment>
<evidence type="ECO:0000256" key="11">
    <source>
        <dbReference type="ARBA" id="ARBA00022842"/>
    </source>
</evidence>
<evidence type="ECO:0000256" key="6">
    <source>
        <dbReference type="ARBA" id="ARBA00022694"/>
    </source>
</evidence>
<dbReference type="InterPro" id="IPR033495">
    <property type="entry name" value="MRPP3_PIN_dom"/>
</dbReference>
<evidence type="ECO:0000256" key="5">
    <source>
        <dbReference type="ARBA" id="ARBA00012179"/>
    </source>
</evidence>
<dbReference type="GO" id="GO:0001682">
    <property type="term" value="P:tRNA 5'-leader removal"/>
    <property type="evidence" value="ECO:0007669"/>
    <property type="project" value="TreeGrafter"/>
</dbReference>
<keyword evidence="7" id="KW-0540">Nuclease</keyword>
<reference evidence="17 18" key="1">
    <citation type="submission" date="2019-04" db="EMBL/GenBank/DDBJ databases">
        <authorList>
            <consortium name="Wellcome Sanger Institute Data Sharing"/>
        </authorList>
    </citation>
    <scope>NUCLEOTIDE SEQUENCE [LARGE SCALE GENOMIC DNA]</scope>
</reference>
<gene>
    <name evidence="17" type="primary">PRORP</name>
    <name evidence="17" type="synonym">prorp</name>
</gene>
<evidence type="ECO:0000256" key="13">
    <source>
        <dbReference type="ARBA" id="ARBA00023128"/>
    </source>
</evidence>
<dbReference type="Pfam" id="PF16953">
    <property type="entry name" value="PRORP"/>
    <property type="match status" value="1"/>
</dbReference>
<organism evidence="17 18">
    <name type="scientific">Scleropages formosus</name>
    <name type="common">Asian bonytongue</name>
    <name type="synonym">Osteoglossum formosum</name>
    <dbReference type="NCBI Taxonomy" id="113540"/>
    <lineage>
        <taxon>Eukaryota</taxon>
        <taxon>Metazoa</taxon>
        <taxon>Chordata</taxon>
        <taxon>Craniata</taxon>
        <taxon>Vertebrata</taxon>
        <taxon>Euteleostomi</taxon>
        <taxon>Actinopterygii</taxon>
        <taxon>Neopterygii</taxon>
        <taxon>Teleostei</taxon>
        <taxon>Osteoglossocephala</taxon>
        <taxon>Osteoglossomorpha</taxon>
        <taxon>Osteoglossiformes</taxon>
        <taxon>Osteoglossidae</taxon>
        <taxon>Scleropages</taxon>
    </lineage>
</organism>
<reference evidence="17" key="2">
    <citation type="submission" date="2025-08" db="UniProtKB">
        <authorList>
            <consortium name="Ensembl"/>
        </authorList>
    </citation>
    <scope>IDENTIFICATION</scope>
</reference>
<dbReference type="GO" id="GO:0097745">
    <property type="term" value="P:mitochondrial tRNA 5'-end processing"/>
    <property type="evidence" value="ECO:0007669"/>
    <property type="project" value="TreeGrafter"/>
</dbReference>
<keyword evidence="6" id="KW-0819">tRNA processing</keyword>
<dbReference type="Proteomes" id="UP000694397">
    <property type="component" value="Chromosome 15"/>
</dbReference>
<dbReference type="RefSeq" id="XP_018582796.1">
    <property type="nucleotide sequence ID" value="XM_018727280.2"/>
</dbReference>
<dbReference type="InterPro" id="IPR031595">
    <property type="entry name" value="PRORP_C"/>
</dbReference>
<evidence type="ECO:0000256" key="7">
    <source>
        <dbReference type="ARBA" id="ARBA00022722"/>
    </source>
</evidence>
<evidence type="ECO:0000256" key="12">
    <source>
        <dbReference type="ARBA" id="ARBA00022946"/>
    </source>
</evidence>
<evidence type="ECO:0000256" key="8">
    <source>
        <dbReference type="ARBA" id="ARBA00022723"/>
    </source>
</evidence>
<dbReference type="GeneID" id="108919352"/>
<keyword evidence="9" id="KW-0378">Hydrolase</keyword>
<comment type="catalytic activity">
    <reaction evidence="1">
        <text>Endonucleolytic cleavage of RNA, removing 5'-extranucleotides from tRNA precursor.</text>
        <dbReference type="EC" id="3.1.26.5"/>
    </reaction>
</comment>
<keyword evidence="8" id="KW-0479">Metal-binding</keyword>
<dbReference type="Gene3D" id="3.40.50.11980">
    <property type="match status" value="1"/>
</dbReference>
<evidence type="ECO:0000313" key="17">
    <source>
        <dbReference type="Ensembl" id="ENSSFOP00015018806.1"/>
    </source>
</evidence>
<keyword evidence="18" id="KW-1185">Reference proteome</keyword>
<evidence type="ECO:0000256" key="2">
    <source>
        <dbReference type="ARBA" id="ARBA00001946"/>
    </source>
</evidence>
<name>A0A8C9RUL3_SCLFO</name>
<dbReference type="GO" id="GO:0004526">
    <property type="term" value="F:ribonuclease P activity"/>
    <property type="evidence" value="ECO:0007669"/>
    <property type="project" value="UniProtKB-EC"/>
</dbReference>
<dbReference type="OrthoDB" id="46913at2759"/>
<dbReference type="AlphaFoldDB" id="A0A8C9RUL3"/>
<sequence length="582" mass="65869">MSSLLVISSKVQPKFIVPLLNTSPGRFLLQKHVQQWPLKLGLLSHVCLKVTHLPGNGDVLRGKKAVKEKGTWSRDKQPRLRSVFAAGTAHRTSENLRKKAGEKVLDEPVRSEKAARAGIPGRPLTAAEWTNLKRDATHPLQFEVQMMRRMLTAGSDVNIAKSLLAYVAVETGTLTYELLLKYLTLCVHGGHYSEVLDLYGIMKNRFKSLDPGAFSLFIKGFSNTDRWKEALGFLESLSKLITPTASNYGDVIAAALRNGDSATGWALYNKLLEKGLSPNQGTWQALFESGVSQHGHEDRFEGILYYMRDNQLYPVESLARSIKAWFESLSETKWTGHWSTVAPSGVCRSCGTALESIELSEEEYRLLKEQVMQDIMEGDDVFIKTTPKELKNFQKFLESVPAFDVVLDGLNVAKTMGRGRPSEILLTVVSELEKQGLNMLILGRSHMQRYSRNWDRQDMSLVRQMACCFFTDNISEDDPFLLYATLHSGNHCRFVSRDLMRDHKACLPDSAMRRLFFKWQRGHQLVIQGVNPGRSVRFQPIQSYDTIVQTDGMSWHIPYDPEGQERCSYEIPTAWLCLKRVS</sequence>
<dbReference type="PANTHER" id="PTHR13547">
    <property type="match status" value="1"/>
</dbReference>
<evidence type="ECO:0000256" key="3">
    <source>
        <dbReference type="ARBA" id="ARBA00004173"/>
    </source>
</evidence>
<dbReference type="GO" id="GO:0046872">
    <property type="term" value="F:metal ion binding"/>
    <property type="evidence" value="ECO:0007669"/>
    <property type="project" value="UniProtKB-KW"/>
</dbReference>
<dbReference type="Ensembl" id="ENSSFOT00015019019.2">
    <property type="protein sequence ID" value="ENSSFOP00015018806.1"/>
    <property type="gene ID" value="ENSSFOG00015012093.2"/>
</dbReference>
<evidence type="ECO:0000259" key="16">
    <source>
        <dbReference type="Pfam" id="PF16953"/>
    </source>
</evidence>
<keyword evidence="13" id="KW-0496">Mitochondrion</keyword>
<proteinExistence type="inferred from homology"/>
<dbReference type="PANTHER" id="PTHR13547:SF1">
    <property type="entry name" value="MITOCHONDRIAL RIBONUCLEASE P CATALYTIC SUBUNIT"/>
    <property type="match status" value="1"/>
</dbReference>
<reference evidence="17" key="3">
    <citation type="submission" date="2025-09" db="UniProtKB">
        <authorList>
            <consortium name="Ensembl"/>
        </authorList>
    </citation>
    <scope>IDENTIFICATION</scope>
</reference>
<dbReference type="FunFam" id="1.25.40.10:FF:001403">
    <property type="entry name" value="Mitochondrial ribonuclease P protein 3-like Protein"/>
    <property type="match status" value="1"/>
</dbReference>
<keyword evidence="10" id="KW-0862">Zinc</keyword>
<evidence type="ECO:0000256" key="1">
    <source>
        <dbReference type="ARBA" id="ARBA00000928"/>
    </source>
</evidence>
<dbReference type="CDD" id="cd18718">
    <property type="entry name" value="PIN_PRORP"/>
    <property type="match status" value="1"/>
</dbReference>
<evidence type="ECO:0000256" key="15">
    <source>
        <dbReference type="ARBA" id="ARBA00044559"/>
    </source>
</evidence>
<dbReference type="CTD" id="9692"/>
<accession>A0A8C9RUL3</accession>
<evidence type="ECO:0000313" key="18">
    <source>
        <dbReference type="Proteomes" id="UP000694397"/>
    </source>
</evidence>